<evidence type="ECO:0000313" key="4">
    <source>
        <dbReference type="Proteomes" id="UP000541109"/>
    </source>
</evidence>
<dbReference type="RefSeq" id="WP_182168278.1">
    <property type="nucleotide sequence ID" value="NZ_JACFXV010000067.1"/>
</dbReference>
<dbReference type="PANTHER" id="PTHR11786">
    <property type="entry name" value="N-HYDROXYARYLAMINE O-ACETYLTRANSFERASE"/>
    <property type="match status" value="1"/>
</dbReference>
<evidence type="ECO:0000313" key="3">
    <source>
        <dbReference type="EMBL" id="MBA5779459.1"/>
    </source>
</evidence>
<dbReference type="InterPro" id="IPR001447">
    <property type="entry name" value="Arylamine_N-AcTrfase"/>
</dbReference>
<comment type="similarity">
    <text evidence="1 2">Belongs to the arylamine N-acetyltransferase family.</text>
</comment>
<dbReference type="EMBL" id="JACFXV010000067">
    <property type="protein sequence ID" value="MBA5779459.1"/>
    <property type="molecule type" value="Genomic_DNA"/>
</dbReference>
<dbReference type="GO" id="GO:0016407">
    <property type="term" value="F:acetyltransferase activity"/>
    <property type="evidence" value="ECO:0007669"/>
    <property type="project" value="InterPro"/>
</dbReference>
<dbReference type="Gene3D" id="2.40.128.150">
    <property type="entry name" value="Cysteine proteinases"/>
    <property type="match status" value="1"/>
</dbReference>
<dbReference type="PANTHER" id="PTHR11786:SF0">
    <property type="entry name" value="ARYLAMINE N-ACETYLTRANSFERASE 4-RELATED"/>
    <property type="match status" value="1"/>
</dbReference>
<proteinExistence type="inferred from homology"/>
<accession>A0A839AM02</accession>
<protein>
    <submittedName>
        <fullName evidence="3">Arylamine N-acetyltransferase</fullName>
    </submittedName>
</protein>
<dbReference type="Pfam" id="PF00797">
    <property type="entry name" value="Acetyltransf_2"/>
    <property type="match status" value="1"/>
</dbReference>
<evidence type="ECO:0000256" key="1">
    <source>
        <dbReference type="ARBA" id="ARBA00006547"/>
    </source>
</evidence>
<dbReference type="InterPro" id="IPR038765">
    <property type="entry name" value="Papain-like_cys_pep_sf"/>
</dbReference>
<keyword evidence="3" id="KW-0808">Transferase</keyword>
<comment type="caution">
    <text evidence="3">The sequence shown here is derived from an EMBL/GenBank/DDBJ whole genome shotgun (WGS) entry which is preliminary data.</text>
</comment>
<keyword evidence="4" id="KW-1185">Reference proteome</keyword>
<organism evidence="3 4">
    <name type="scientific">Stappia albiluteola</name>
    <dbReference type="NCBI Taxonomy" id="2758565"/>
    <lineage>
        <taxon>Bacteria</taxon>
        <taxon>Pseudomonadati</taxon>
        <taxon>Pseudomonadota</taxon>
        <taxon>Alphaproteobacteria</taxon>
        <taxon>Hyphomicrobiales</taxon>
        <taxon>Stappiaceae</taxon>
        <taxon>Stappia</taxon>
    </lineage>
</organism>
<name>A0A839AM02_9HYPH</name>
<sequence length="278" mass="30494">MPFDLFAYLKRIGQAEIACDKDGLFALQEGQLASIPFENLDPLLGVVPDLELSSIFRKTVLLGRGGYCFELNTLLEAAMLALGFPVRRSLARVRMGAASGGPRSHLLLLTEIDGHRYLADAGFGGPGSKVPLALDTQEEQVAPNGSYRIVRDPHSGESVVERRTDTGWFALYGFDEAFVGDMDVVAANYLCATWPGAPFRDHLMLNGYDGSERIGVFDLGVTVETTAGQRRREFEGFDDFAETLTTRIGITLEAETLQTVWDRIGKADRLRQGDENVA</sequence>
<evidence type="ECO:0000256" key="2">
    <source>
        <dbReference type="RuleBase" id="RU003452"/>
    </source>
</evidence>
<dbReference type="AlphaFoldDB" id="A0A839AM02"/>
<dbReference type="SUPFAM" id="SSF54001">
    <property type="entry name" value="Cysteine proteinases"/>
    <property type="match status" value="1"/>
</dbReference>
<dbReference type="PRINTS" id="PR01543">
    <property type="entry name" value="ANATRNSFRASE"/>
</dbReference>
<dbReference type="Proteomes" id="UP000541109">
    <property type="component" value="Unassembled WGS sequence"/>
</dbReference>
<gene>
    <name evidence="3" type="ORF">H2509_20195</name>
</gene>
<reference evidence="3 4" key="1">
    <citation type="submission" date="2020-07" db="EMBL/GenBank/DDBJ databases">
        <title>Stappia sp., F7233, whole genome shotgun sequencing project.</title>
        <authorList>
            <person name="Jiang S."/>
            <person name="Liu Z.W."/>
            <person name="Du Z.J."/>
        </authorList>
    </citation>
    <scope>NUCLEOTIDE SEQUENCE [LARGE SCALE GENOMIC DNA]</scope>
    <source>
        <strain evidence="3 4">F7233</strain>
    </source>
</reference>
<dbReference type="Gene3D" id="3.30.2140.10">
    <property type="entry name" value="Arylamine N-acetyltransferase"/>
    <property type="match status" value="1"/>
</dbReference>